<evidence type="ECO:0000313" key="4">
    <source>
        <dbReference type="Proteomes" id="UP000595362"/>
    </source>
</evidence>
<evidence type="ECO:0000256" key="2">
    <source>
        <dbReference type="SAM" id="Phobius"/>
    </source>
</evidence>
<evidence type="ECO:0000256" key="1">
    <source>
        <dbReference type="SAM" id="MobiDB-lite"/>
    </source>
</evidence>
<protein>
    <submittedName>
        <fullName evidence="3">Uncharacterized protein</fullName>
    </submittedName>
</protein>
<dbReference type="AlphaFoldDB" id="A0A7T5R3D8"/>
<keyword evidence="2" id="KW-1133">Transmembrane helix</keyword>
<accession>A0A7T5R3D8</accession>
<keyword evidence="2" id="KW-0472">Membrane</keyword>
<feature type="transmembrane region" description="Helical" evidence="2">
    <location>
        <begin position="128"/>
        <end position="147"/>
    </location>
</feature>
<feature type="region of interest" description="Disordered" evidence="1">
    <location>
        <begin position="155"/>
        <end position="181"/>
    </location>
</feature>
<keyword evidence="2" id="KW-0812">Transmembrane</keyword>
<name>A0A7T5R3D8_9BACT</name>
<organism evidence="3 4">
    <name type="scientific">Micavibrio aeruginosavorus</name>
    <dbReference type="NCBI Taxonomy" id="349221"/>
    <lineage>
        <taxon>Bacteria</taxon>
        <taxon>Pseudomonadati</taxon>
        <taxon>Bdellovibrionota</taxon>
        <taxon>Bdellovibrionia</taxon>
        <taxon>Bdellovibrionales</taxon>
        <taxon>Pseudobdellovibrionaceae</taxon>
        <taxon>Micavibrio</taxon>
    </lineage>
</organism>
<evidence type="ECO:0000313" key="3">
    <source>
        <dbReference type="EMBL" id="QQG36699.1"/>
    </source>
</evidence>
<dbReference type="Proteomes" id="UP000595362">
    <property type="component" value="Chromosome"/>
</dbReference>
<reference evidence="3 4" key="1">
    <citation type="submission" date="2020-07" db="EMBL/GenBank/DDBJ databases">
        <title>Huge and variable diversity of episymbiotic CPR bacteria and DPANN archaea in groundwater ecosystems.</title>
        <authorList>
            <person name="He C.Y."/>
            <person name="Keren R."/>
            <person name="Whittaker M."/>
            <person name="Farag I.F."/>
            <person name="Doudna J."/>
            <person name="Cate J.H.D."/>
            <person name="Banfield J.F."/>
        </authorList>
    </citation>
    <scope>NUCLEOTIDE SEQUENCE [LARGE SCALE GENOMIC DNA]</scope>
    <source>
        <strain evidence="3">NC_groundwater_70_Ag_B-0.1um_54_66</strain>
    </source>
</reference>
<gene>
    <name evidence="3" type="ORF">HYS17_02685</name>
</gene>
<dbReference type="EMBL" id="CP066681">
    <property type="protein sequence ID" value="QQG36699.1"/>
    <property type="molecule type" value="Genomic_DNA"/>
</dbReference>
<proteinExistence type="predicted"/>
<sequence length="181" mass="18992">MKWIESLTGNYSSSASVVDGTLIISLPQAITPVVWRMDLGHARASALEVRSLENGTHVLTLKTPKGDVHDIAPFAQRGKAIEALMAVSRAMEQAQGQIRPIAANMPEIGTVSSAAPVTSGKNAKRRPLTGIIGTLLLLGLIIVLFNMGPKSPGIPATEPVADQPPAATGVPLSADDFLNNR</sequence>